<dbReference type="SUPFAM" id="SSF55031">
    <property type="entry name" value="Bacterial exopeptidase dimerisation domain"/>
    <property type="match status" value="1"/>
</dbReference>
<dbReference type="SUPFAM" id="SSF53187">
    <property type="entry name" value="Zn-dependent exopeptidases"/>
    <property type="match status" value="1"/>
</dbReference>
<dbReference type="InterPro" id="IPR047177">
    <property type="entry name" value="Pept_M20A"/>
</dbReference>
<keyword evidence="2" id="KW-0645">Protease</keyword>
<name>A0ABR2IVG8_9PEZI</name>
<organism evidence="8 9">
    <name type="scientific">Apiospora arundinis</name>
    <dbReference type="NCBI Taxonomy" id="335852"/>
    <lineage>
        <taxon>Eukaryota</taxon>
        <taxon>Fungi</taxon>
        <taxon>Dikarya</taxon>
        <taxon>Ascomycota</taxon>
        <taxon>Pezizomycotina</taxon>
        <taxon>Sordariomycetes</taxon>
        <taxon>Xylariomycetidae</taxon>
        <taxon>Amphisphaeriales</taxon>
        <taxon>Apiosporaceae</taxon>
        <taxon>Apiospora</taxon>
    </lineage>
</organism>
<comment type="caution">
    <text evidence="8">The sequence shown here is derived from an EMBL/GenBank/DDBJ whole genome shotgun (WGS) entry which is preliminary data.</text>
</comment>
<dbReference type="InterPro" id="IPR017141">
    <property type="entry name" value="Pept_M20_carboxypep"/>
</dbReference>
<feature type="domain" description="Peptidase M20 dimerisation" evidence="7">
    <location>
        <begin position="290"/>
        <end position="448"/>
    </location>
</feature>
<dbReference type="Gene3D" id="3.40.630.10">
    <property type="entry name" value="Zn peptidases"/>
    <property type="match status" value="1"/>
</dbReference>
<evidence type="ECO:0000256" key="2">
    <source>
        <dbReference type="ARBA" id="ARBA00022670"/>
    </source>
</evidence>
<dbReference type="Pfam" id="PF01546">
    <property type="entry name" value="Peptidase_M20"/>
    <property type="match status" value="1"/>
</dbReference>
<dbReference type="Gene3D" id="3.30.70.360">
    <property type="match status" value="1"/>
</dbReference>
<evidence type="ECO:0000256" key="6">
    <source>
        <dbReference type="SAM" id="MobiDB-lite"/>
    </source>
</evidence>
<dbReference type="Pfam" id="PF07687">
    <property type="entry name" value="M20_dimer"/>
    <property type="match status" value="1"/>
</dbReference>
<comment type="similarity">
    <text evidence="1">Belongs to the peptidase M20A family.</text>
</comment>
<reference evidence="8 9" key="1">
    <citation type="journal article" date="2024" name="IMA Fungus">
        <title>Apiospora arundinis, a panoply of carbohydrate-active enzymes and secondary metabolites.</title>
        <authorList>
            <person name="Sorensen T."/>
            <person name="Petersen C."/>
            <person name="Muurmann A.T."/>
            <person name="Christiansen J.V."/>
            <person name="Brundto M.L."/>
            <person name="Overgaard C.K."/>
            <person name="Boysen A.T."/>
            <person name="Wollenberg R.D."/>
            <person name="Larsen T.O."/>
            <person name="Sorensen J.L."/>
            <person name="Nielsen K.L."/>
            <person name="Sondergaard T.E."/>
        </authorList>
    </citation>
    <scope>NUCLEOTIDE SEQUENCE [LARGE SCALE GENOMIC DNA]</scope>
    <source>
        <strain evidence="8 9">AAU 773</strain>
    </source>
</reference>
<dbReference type="CDD" id="cd05674">
    <property type="entry name" value="M20_yscS"/>
    <property type="match status" value="1"/>
</dbReference>
<dbReference type="PANTHER" id="PTHR45962">
    <property type="entry name" value="N-FATTY-ACYL-AMINO ACID SYNTHASE/HYDROLASE PM20D1"/>
    <property type="match status" value="1"/>
</dbReference>
<gene>
    <name evidence="8" type="ORF">PGQ11_007410</name>
</gene>
<protein>
    <submittedName>
        <fullName evidence="8">Carboxypeptidase S</fullName>
    </submittedName>
</protein>
<evidence type="ECO:0000256" key="1">
    <source>
        <dbReference type="ARBA" id="ARBA00006247"/>
    </source>
</evidence>
<dbReference type="GO" id="GO:0004180">
    <property type="term" value="F:carboxypeptidase activity"/>
    <property type="evidence" value="ECO:0007669"/>
    <property type="project" value="UniProtKB-KW"/>
</dbReference>
<keyword evidence="3" id="KW-0479">Metal-binding</keyword>
<dbReference type="PANTHER" id="PTHR45962:SF1">
    <property type="entry name" value="N-FATTY-ACYL-AMINO ACID SYNTHASE_HYDROLASE PM20D1"/>
    <property type="match status" value="1"/>
</dbReference>
<dbReference type="Proteomes" id="UP001390339">
    <property type="component" value="Unassembled WGS sequence"/>
</dbReference>
<dbReference type="PROSITE" id="PS00759">
    <property type="entry name" value="ARGE_DAPE_CPG2_2"/>
    <property type="match status" value="1"/>
</dbReference>
<keyword evidence="8" id="KW-0121">Carboxypeptidase</keyword>
<feature type="region of interest" description="Disordered" evidence="6">
    <location>
        <begin position="461"/>
        <end position="480"/>
    </location>
</feature>
<accession>A0ABR2IVG8</accession>
<dbReference type="InterPro" id="IPR011650">
    <property type="entry name" value="Peptidase_M20_dimer"/>
</dbReference>
<evidence type="ECO:0000313" key="9">
    <source>
        <dbReference type="Proteomes" id="UP001390339"/>
    </source>
</evidence>
<evidence type="ECO:0000313" key="8">
    <source>
        <dbReference type="EMBL" id="KAK8868832.1"/>
    </source>
</evidence>
<proteinExistence type="inferred from homology"/>
<sequence>MSTYEKLPLVQPSAQNPHIATVSKRRRVPLLAILSLSVLALLWNQRVFGFFQERERPHALPLAAQCPQVDPLLPKLKTEALTKMEEYLESSAFRNETIARMSGAVQIPTQSYDDMGPIGEDPRWDTMYELATYFEKKFPLVHKTLKLEKVNTHGLLYTWEGSDKDLKPTVLLAHQDVVPVAESTIGQWTYPPFSGYYDGESIWGRGAADCKNLLVGTLEAVELLVEAGFVPQRTLVLSFGFDEETLLGRGAGTLADKLLERYGKDGAAIIVDEGAGLATAFGATFATPAVGEKGAIDVEVTVRMPGGHSSIPPAHNGIGVMAEFITLVEANLYEPHFHSENPFLGLLQCGAAHGPDFPPEWKKLLGSGTTISTKNKDKLAKEVAKVSDELKYLFTTSVAVDLISGGVKSNALPERTTALINHRVNVGDSPTDVQAKIAKLASSITKKYNLTLHAFDDEAETPSSMTLKSPRTLEPAPVTPTEVDSLTPYAVLSGTTRALYDKEIIMAPGLSTGNTDTLYYWDLSKHIFRYQGGWDPKQEGLGNIHTVDERISVLAHINNVRWISTLVRNMDEAALP</sequence>
<dbReference type="EMBL" id="JAPCWZ010000004">
    <property type="protein sequence ID" value="KAK8868832.1"/>
    <property type="molecule type" value="Genomic_DNA"/>
</dbReference>
<dbReference type="PIRSF" id="PIRSF037217">
    <property type="entry name" value="Carboxypeptidase_S"/>
    <property type="match status" value="1"/>
</dbReference>
<keyword evidence="4" id="KW-0378">Hydrolase</keyword>
<evidence type="ECO:0000256" key="5">
    <source>
        <dbReference type="ARBA" id="ARBA00022833"/>
    </source>
</evidence>
<evidence type="ECO:0000259" key="7">
    <source>
        <dbReference type="Pfam" id="PF07687"/>
    </source>
</evidence>
<keyword evidence="5" id="KW-0862">Zinc</keyword>
<dbReference type="InterPro" id="IPR001261">
    <property type="entry name" value="ArgE/DapE_CS"/>
</dbReference>
<dbReference type="InterPro" id="IPR002933">
    <property type="entry name" value="Peptidase_M20"/>
</dbReference>
<evidence type="ECO:0000256" key="4">
    <source>
        <dbReference type="ARBA" id="ARBA00022801"/>
    </source>
</evidence>
<evidence type="ECO:0000256" key="3">
    <source>
        <dbReference type="ARBA" id="ARBA00022723"/>
    </source>
</evidence>
<dbReference type="InterPro" id="IPR036264">
    <property type="entry name" value="Bact_exopeptidase_dim_dom"/>
</dbReference>
<keyword evidence="9" id="KW-1185">Reference proteome</keyword>